<evidence type="ECO:0000256" key="1">
    <source>
        <dbReference type="ARBA" id="ARBA00000085"/>
    </source>
</evidence>
<dbReference type="PANTHER" id="PTHR41523">
    <property type="entry name" value="TWO-COMPONENT SYSTEM SENSOR PROTEIN"/>
    <property type="match status" value="1"/>
</dbReference>
<keyword evidence="3" id="KW-0597">Phosphoprotein</keyword>
<organism evidence="9 10">
    <name type="scientific">Ilumatobacter fluminis</name>
    <dbReference type="NCBI Taxonomy" id="467091"/>
    <lineage>
        <taxon>Bacteria</taxon>
        <taxon>Bacillati</taxon>
        <taxon>Actinomycetota</taxon>
        <taxon>Acidimicrobiia</taxon>
        <taxon>Acidimicrobiales</taxon>
        <taxon>Ilumatobacteraceae</taxon>
        <taxon>Ilumatobacter</taxon>
    </lineage>
</organism>
<dbReference type="RefSeq" id="WP_133870008.1">
    <property type="nucleotide sequence ID" value="NZ_SOAU01000001.1"/>
</dbReference>
<sequence>MAKLSELLREHTTLDRDQVGHLNRLVSEWGMLADFCFSDLMLYVPTTDGRWGVVAQVRPATGQTMYHTDFVGAWASESETALLDKALSSGQPVEGEITSDEVPPDTHLLAIPVAYEGKPIAVLSREWIEQGGRRQGELERAYWSIFERFEKMVVDGVFPFPQRAGDSSAAPRVGDGVMLLDGNAEVQYVSPNANSALHRVGIQASAIGMRLSELGFHDGPVRQAFERHEPVIEEFEQAPQITLLCRAVPFLDGDDVPGAVLLIRDVTELRKRDRLLLSKDATIREIHHRVKNNLQTISSLLRLQARRLTHPEAIAAVGESVRRIRTIALVHEALSREPGDDVTFMEIVRPLLRLAEEGLQSPDRPVRFTVQGDGGRIPAAIATPLSVVLTELLQNAVDHGFPEGSGGGSVVVRLSNDGDAMHVQVIDDGRGVDGNFKLDDATGLGLSIVRTLVTTELNGTIDMRPLAPADAAAAGLDVETTKRGTVVELSVPVHDEE</sequence>
<dbReference type="Pfam" id="PF12282">
    <property type="entry name" value="GAF_PdtaS"/>
    <property type="match status" value="1"/>
</dbReference>
<evidence type="ECO:0000256" key="5">
    <source>
        <dbReference type="ARBA" id="ARBA00022741"/>
    </source>
</evidence>
<dbReference type="AlphaFoldDB" id="A0A4R7I2H9"/>
<accession>A0A4R7I2H9</accession>
<proteinExistence type="predicted"/>
<evidence type="ECO:0000256" key="7">
    <source>
        <dbReference type="ARBA" id="ARBA00022840"/>
    </source>
</evidence>
<keyword evidence="4" id="KW-0808">Transferase</keyword>
<dbReference type="Proteomes" id="UP000294558">
    <property type="component" value="Unassembled WGS sequence"/>
</dbReference>
<dbReference type="PROSITE" id="PS50109">
    <property type="entry name" value="HIS_KIN"/>
    <property type="match status" value="1"/>
</dbReference>
<evidence type="ECO:0000256" key="3">
    <source>
        <dbReference type="ARBA" id="ARBA00022553"/>
    </source>
</evidence>
<feature type="domain" description="Histidine kinase" evidence="8">
    <location>
        <begin position="285"/>
        <end position="495"/>
    </location>
</feature>
<evidence type="ECO:0000259" key="8">
    <source>
        <dbReference type="PROSITE" id="PS50109"/>
    </source>
</evidence>
<dbReference type="SMART" id="SM00387">
    <property type="entry name" value="HATPase_c"/>
    <property type="match status" value="1"/>
</dbReference>
<keyword evidence="5" id="KW-0547">Nucleotide-binding</keyword>
<comment type="catalytic activity">
    <reaction evidence="1">
        <text>ATP + protein L-histidine = ADP + protein N-phospho-L-histidine.</text>
        <dbReference type="EC" id="2.7.13.3"/>
    </reaction>
</comment>
<dbReference type="InterPro" id="IPR022066">
    <property type="entry name" value="PdtaS_GAF"/>
</dbReference>
<dbReference type="InterPro" id="IPR011102">
    <property type="entry name" value="Sig_transdc_His_kinase_HWE"/>
</dbReference>
<dbReference type="PANTHER" id="PTHR41523:SF8">
    <property type="entry name" value="ETHYLENE RESPONSE SENSOR PROTEIN"/>
    <property type="match status" value="1"/>
</dbReference>
<dbReference type="GO" id="GO:0005524">
    <property type="term" value="F:ATP binding"/>
    <property type="evidence" value="ECO:0007669"/>
    <property type="project" value="UniProtKB-KW"/>
</dbReference>
<dbReference type="Gene3D" id="3.30.450.20">
    <property type="entry name" value="PAS domain"/>
    <property type="match status" value="1"/>
</dbReference>
<keyword evidence="10" id="KW-1185">Reference proteome</keyword>
<comment type="caution">
    <text evidence="9">The sequence shown here is derived from an EMBL/GenBank/DDBJ whole genome shotgun (WGS) entry which is preliminary data.</text>
</comment>
<dbReference type="InterPro" id="IPR038424">
    <property type="entry name" value="H_kinase_PdtaS_GAF_sf"/>
</dbReference>
<dbReference type="Pfam" id="PF02518">
    <property type="entry name" value="HATPase_c"/>
    <property type="match status" value="1"/>
</dbReference>
<dbReference type="GO" id="GO:0004673">
    <property type="term" value="F:protein histidine kinase activity"/>
    <property type="evidence" value="ECO:0007669"/>
    <property type="project" value="UniProtKB-EC"/>
</dbReference>
<dbReference type="OrthoDB" id="9767435at2"/>
<keyword evidence="6 9" id="KW-0418">Kinase</keyword>
<keyword evidence="7" id="KW-0067">ATP-binding</keyword>
<dbReference type="InterPro" id="IPR003594">
    <property type="entry name" value="HATPase_dom"/>
</dbReference>
<protein>
    <recommendedName>
        <fullName evidence="2">histidine kinase</fullName>
        <ecNumber evidence="2">2.7.13.3</ecNumber>
    </recommendedName>
</protein>
<evidence type="ECO:0000313" key="9">
    <source>
        <dbReference type="EMBL" id="TDT17741.1"/>
    </source>
</evidence>
<dbReference type="InterPro" id="IPR011495">
    <property type="entry name" value="Sig_transdc_His_kin_sub2_dim/P"/>
</dbReference>
<evidence type="ECO:0000256" key="2">
    <source>
        <dbReference type="ARBA" id="ARBA00012438"/>
    </source>
</evidence>
<dbReference type="InterPro" id="IPR036890">
    <property type="entry name" value="HATPase_C_sf"/>
</dbReference>
<dbReference type="Gene3D" id="3.30.565.10">
    <property type="entry name" value="Histidine kinase-like ATPase, C-terminal domain"/>
    <property type="match status" value="1"/>
</dbReference>
<evidence type="ECO:0000256" key="4">
    <source>
        <dbReference type="ARBA" id="ARBA00022679"/>
    </source>
</evidence>
<dbReference type="SMART" id="SM00911">
    <property type="entry name" value="HWE_HK"/>
    <property type="match status" value="1"/>
</dbReference>
<reference evidence="9 10" key="1">
    <citation type="submission" date="2019-03" db="EMBL/GenBank/DDBJ databases">
        <title>Sequencing the genomes of 1000 actinobacteria strains.</title>
        <authorList>
            <person name="Klenk H.-P."/>
        </authorList>
    </citation>
    <scope>NUCLEOTIDE SEQUENCE [LARGE SCALE GENOMIC DNA]</scope>
    <source>
        <strain evidence="9 10">DSM 18936</strain>
    </source>
</reference>
<dbReference type="Gene3D" id="3.30.450.280">
    <property type="entry name" value="GAF domain"/>
    <property type="match status" value="1"/>
</dbReference>
<dbReference type="InterPro" id="IPR005467">
    <property type="entry name" value="His_kinase_dom"/>
</dbReference>
<name>A0A4R7I2H9_9ACTN</name>
<evidence type="ECO:0000256" key="6">
    <source>
        <dbReference type="ARBA" id="ARBA00022777"/>
    </source>
</evidence>
<dbReference type="EC" id="2.7.13.3" evidence="2"/>
<evidence type="ECO:0000313" key="10">
    <source>
        <dbReference type="Proteomes" id="UP000294558"/>
    </source>
</evidence>
<dbReference type="EMBL" id="SOAU01000001">
    <property type="protein sequence ID" value="TDT17741.1"/>
    <property type="molecule type" value="Genomic_DNA"/>
</dbReference>
<gene>
    <name evidence="9" type="ORF">BDK89_3353</name>
</gene>
<dbReference type="Pfam" id="PF07568">
    <property type="entry name" value="HisKA_2"/>
    <property type="match status" value="1"/>
</dbReference>
<dbReference type="SUPFAM" id="SSF55874">
    <property type="entry name" value="ATPase domain of HSP90 chaperone/DNA topoisomerase II/histidine kinase"/>
    <property type="match status" value="1"/>
</dbReference>